<proteinExistence type="predicted"/>
<dbReference type="Gene3D" id="3.40.50.10140">
    <property type="entry name" value="Toll/interleukin-1 receptor homology (TIR) domain"/>
    <property type="match status" value="2"/>
</dbReference>
<dbReference type="SUPFAM" id="SSF52200">
    <property type="entry name" value="Toll/Interleukin receptor TIR domain"/>
    <property type="match status" value="1"/>
</dbReference>
<accession>A0A3M6T584</accession>
<comment type="subcellular location">
    <subcellularLocation>
        <location evidence="1">Membrane</location>
    </subcellularLocation>
</comment>
<evidence type="ECO:0000256" key="1">
    <source>
        <dbReference type="ARBA" id="ARBA00004370"/>
    </source>
</evidence>
<dbReference type="GO" id="GO:0007165">
    <property type="term" value="P:signal transduction"/>
    <property type="evidence" value="ECO:0007669"/>
    <property type="project" value="TreeGrafter"/>
</dbReference>
<dbReference type="InterPro" id="IPR035897">
    <property type="entry name" value="Toll_tir_struct_dom_sf"/>
</dbReference>
<dbReference type="GO" id="GO:0005886">
    <property type="term" value="C:plasma membrane"/>
    <property type="evidence" value="ECO:0007669"/>
    <property type="project" value="TreeGrafter"/>
</dbReference>
<evidence type="ECO:0000256" key="2">
    <source>
        <dbReference type="ARBA" id="ARBA00022692"/>
    </source>
</evidence>
<keyword evidence="4" id="KW-1133">Transmembrane helix</keyword>
<reference evidence="6 7" key="1">
    <citation type="journal article" date="2018" name="Sci. Rep.">
        <title>Comparative analysis of the Pocillopora damicornis genome highlights role of immune system in coral evolution.</title>
        <authorList>
            <person name="Cunning R."/>
            <person name="Bay R.A."/>
            <person name="Gillette P."/>
            <person name="Baker A.C."/>
            <person name="Traylor-Knowles N."/>
        </authorList>
    </citation>
    <scope>NUCLEOTIDE SEQUENCE [LARGE SCALE GENOMIC DNA]</scope>
    <source>
        <strain evidence="6">RSMAS</strain>
        <tissue evidence="6">Whole animal</tissue>
    </source>
</reference>
<evidence type="ECO:0000256" key="3">
    <source>
        <dbReference type="ARBA" id="ARBA00022729"/>
    </source>
</evidence>
<name>A0A3M6T584_POCDA</name>
<evidence type="ECO:0000313" key="6">
    <source>
        <dbReference type="EMBL" id="RMX36393.1"/>
    </source>
</evidence>
<dbReference type="OrthoDB" id="5966846at2759"/>
<evidence type="ECO:0000256" key="5">
    <source>
        <dbReference type="ARBA" id="ARBA00023136"/>
    </source>
</evidence>
<gene>
    <name evidence="6" type="ORF">pdam_00023327</name>
</gene>
<dbReference type="AlphaFoldDB" id="A0A3M6T584"/>
<evidence type="ECO:0000256" key="4">
    <source>
        <dbReference type="ARBA" id="ARBA00022989"/>
    </source>
</evidence>
<organism evidence="6 7">
    <name type="scientific">Pocillopora damicornis</name>
    <name type="common">Cauliflower coral</name>
    <name type="synonym">Millepora damicornis</name>
    <dbReference type="NCBI Taxonomy" id="46731"/>
    <lineage>
        <taxon>Eukaryota</taxon>
        <taxon>Metazoa</taxon>
        <taxon>Cnidaria</taxon>
        <taxon>Anthozoa</taxon>
        <taxon>Hexacorallia</taxon>
        <taxon>Scleractinia</taxon>
        <taxon>Astrocoeniina</taxon>
        <taxon>Pocilloporidae</taxon>
        <taxon>Pocillopora</taxon>
    </lineage>
</organism>
<keyword evidence="2" id="KW-0812">Transmembrane</keyword>
<dbReference type="Proteomes" id="UP000275408">
    <property type="component" value="Unassembled WGS sequence"/>
</dbReference>
<dbReference type="GO" id="GO:0038023">
    <property type="term" value="F:signaling receptor activity"/>
    <property type="evidence" value="ECO:0007669"/>
    <property type="project" value="TreeGrafter"/>
</dbReference>
<keyword evidence="7" id="KW-1185">Reference proteome</keyword>
<feature type="non-terminal residue" evidence="6">
    <location>
        <position position="108"/>
    </location>
</feature>
<protein>
    <recommendedName>
        <fullName evidence="8">TIR domain-containing protein</fullName>
    </recommendedName>
</protein>
<evidence type="ECO:0000313" key="7">
    <source>
        <dbReference type="Proteomes" id="UP000275408"/>
    </source>
</evidence>
<keyword evidence="5" id="KW-0472">Membrane</keyword>
<keyword evidence="3" id="KW-0732">Signal</keyword>
<dbReference type="PANTHER" id="PTHR24365">
    <property type="entry name" value="TOLL-LIKE RECEPTOR"/>
    <property type="match status" value="1"/>
</dbReference>
<evidence type="ECO:0008006" key="8">
    <source>
        <dbReference type="Google" id="ProtNLM"/>
    </source>
</evidence>
<comment type="caution">
    <text evidence="6">The sequence shown here is derived from an EMBL/GenBank/DDBJ whole genome shotgun (WGS) entry which is preliminary data.</text>
</comment>
<sequence length="108" mass="12606">MQFEYDAFVMYSSEDKGWVVRTLIPTLEEKCVYICRKTIAVNYCGTELDYAIHQLMEKKGDSLVVIKLDDVDIMKLPRELQKGSYIDYPKSTDTETWEKKLVNCFTST</sequence>
<dbReference type="PANTHER" id="PTHR24365:SF530">
    <property type="entry name" value="MSTPROX-RELATED"/>
    <property type="match status" value="1"/>
</dbReference>
<dbReference type="EMBL" id="RCHS01004323">
    <property type="protein sequence ID" value="RMX36393.1"/>
    <property type="molecule type" value="Genomic_DNA"/>
</dbReference>